<dbReference type="Proteomes" id="UP000663860">
    <property type="component" value="Unassembled WGS sequence"/>
</dbReference>
<comment type="caution">
    <text evidence="2">The sequence shown here is derived from an EMBL/GenBank/DDBJ whole genome shotgun (WGS) entry which is preliminary data.</text>
</comment>
<feature type="domain" description="N-acetyltransferase" evidence="1">
    <location>
        <begin position="148"/>
        <end position="283"/>
    </location>
</feature>
<proteinExistence type="predicted"/>
<dbReference type="EMBL" id="CAJNOE010000502">
    <property type="protein sequence ID" value="CAF1247118.1"/>
    <property type="molecule type" value="Genomic_DNA"/>
</dbReference>
<dbReference type="GO" id="GO:0016747">
    <property type="term" value="F:acyltransferase activity, transferring groups other than amino-acyl groups"/>
    <property type="evidence" value="ECO:0007669"/>
    <property type="project" value="InterPro"/>
</dbReference>
<dbReference type="InterPro" id="IPR013653">
    <property type="entry name" value="GCN5-like_dom"/>
</dbReference>
<dbReference type="AlphaFoldDB" id="A0A814ZRF1"/>
<dbReference type="Gene3D" id="3.40.630.30">
    <property type="match status" value="1"/>
</dbReference>
<gene>
    <name evidence="2" type="ORF">IZO911_LOCUS31134</name>
</gene>
<dbReference type="InterPro" id="IPR000182">
    <property type="entry name" value="GNAT_dom"/>
</dbReference>
<dbReference type="PROSITE" id="PS51186">
    <property type="entry name" value="GNAT"/>
    <property type="match status" value="1"/>
</dbReference>
<accession>A0A814ZRF1</accession>
<dbReference type="SUPFAM" id="SSF55729">
    <property type="entry name" value="Acyl-CoA N-acyltransferases (Nat)"/>
    <property type="match status" value="1"/>
</dbReference>
<evidence type="ECO:0000259" key="1">
    <source>
        <dbReference type="PROSITE" id="PS51186"/>
    </source>
</evidence>
<sequence>MVEEIRKYDNISTFLNDCGSLLMQNECENNVILGICNSFLNKSIDPEKLILIAAIEKSDNIISCAITTPNKTSLAAFTTQFNVAVKPLISYFNRNQINLKGVNGKIDVVNSFMEIYQKPITASTTLLLHTIETLQNIEPVQNSILTLATMQDLPILTVWLKNFQIDAGLFPLKPDEEIQAVTEDKITKKTLYKLVLNGDQQLVSMLAIVRETEKFAVISWVYTPPDSRSKGFATTAVYKLTELIHNTYQKQCTLFTDKSNPVSNRIYQNIGYQPIAEYLDIDF</sequence>
<protein>
    <recommendedName>
        <fullName evidence="1">N-acetyltransferase domain-containing protein</fullName>
    </recommendedName>
</protein>
<evidence type="ECO:0000313" key="3">
    <source>
        <dbReference type="Proteomes" id="UP000663860"/>
    </source>
</evidence>
<reference evidence="2" key="1">
    <citation type="submission" date="2021-02" db="EMBL/GenBank/DDBJ databases">
        <authorList>
            <person name="Nowell W R."/>
        </authorList>
    </citation>
    <scope>NUCLEOTIDE SEQUENCE</scope>
</reference>
<dbReference type="Pfam" id="PF08445">
    <property type="entry name" value="FR47"/>
    <property type="match status" value="1"/>
</dbReference>
<organism evidence="2 3">
    <name type="scientific">Adineta steineri</name>
    <dbReference type="NCBI Taxonomy" id="433720"/>
    <lineage>
        <taxon>Eukaryota</taxon>
        <taxon>Metazoa</taxon>
        <taxon>Spiralia</taxon>
        <taxon>Gnathifera</taxon>
        <taxon>Rotifera</taxon>
        <taxon>Eurotatoria</taxon>
        <taxon>Bdelloidea</taxon>
        <taxon>Adinetida</taxon>
        <taxon>Adinetidae</taxon>
        <taxon>Adineta</taxon>
    </lineage>
</organism>
<evidence type="ECO:0000313" key="2">
    <source>
        <dbReference type="EMBL" id="CAF1247118.1"/>
    </source>
</evidence>
<dbReference type="InterPro" id="IPR016181">
    <property type="entry name" value="Acyl_CoA_acyltransferase"/>
</dbReference>
<name>A0A814ZRF1_9BILA</name>